<reference evidence="5 6" key="1">
    <citation type="submission" date="2017-05" db="EMBL/GenBank/DDBJ databases">
        <title>Butyricicoccus porcorum sp. nov. a butyrate-producing bacterium from the swine intestinal tract.</title>
        <authorList>
            <person name="Trachsel J."/>
            <person name="Humphrey S."/>
            <person name="Allen H.K."/>
        </authorList>
    </citation>
    <scope>NUCLEOTIDE SEQUENCE [LARGE SCALE GENOMIC DNA]</scope>
    <source>
        <strain evidence="5">BB10</strain>
    </source>
</reference>
<keyword evidence="1" id="KW-0677">Repeat</keyword>
<proteinExistence type="predicted"/>
<dbReference type="InterPro" id="IPR013098">
    <property type="entry name" value="Ig_I-set"/>
</dbReference>
<dbReference type="GO" id="GO:0098609">
    <property type="term" value="P:cell-cell adhesion"/>
    <property type="evidence" value="ECO:0007669"/>
    <property type="project" value="TreeGrafter"/>
</dbReference>
<dbReference type="SMART" id="SM00409">
    <property type="entry name" value="IG"/>
    <property type="match status" value="5"/>
</dbReference>
<evidence type="ECO:0000313" key="5">
    <source>
        <dbReference type="EMBL" id="OUM21630.1"/>
    </source>
</evidence>
<comment type="caution">
    <text evidence="5">The sequence shown here is derived from an EMBL/GenBank/DDBJ whole genome shotgun (WGS) entry which is preliminary data.</text>
</comment>
<feature type="compositionally biased region" description="Low complexity" evidence="3">
    <location>
        <begin position="8"/>
        <end position="20"/>
    </location>
</feature>
<dbReference type="PANTHER" id="PTHR44170">
    <property type="entry name" value="PROTEIN SIDEKICK"/>
    <property type="match status" value="1"/>
</dbReference>
<organism evidence="5 6">
    <name type="scientific">Butyricicoccus porcorum</name>
    <dbReference type="NCBI Taxonomy" id="1945634"/>
    <lineage>
        <taxon>Bacteria</taxon>
        <taxon>Bacillati</taxon>
        <taxon>Bacillota</taxon>
        <taxon>Clostridia</taxon>
        <taxon>Eubacteriales</taxon>
        <taxon>Butyricicoccaceae</taxon>
        <taxon>Butyricicoccus</taxon>
    </lineage>
</organism>
<protein>
    <recommendedName>
        <fullName evidence="4">Ig-like domain-containing protein</fullName>
    </recommendedName>
</protein>
<sequence length="1647" mass="179658">MAMVVSTITPAAFAAPSTTTDTEDNSEETSISSTEEINRTSAKIVASLDDSEEATEDSEAKSVVKDAVFNNYNDSTDVSDHSISSEEMDSATEEVLEENNMTGLVDVTYETDSDDNVTTVNVEMDNRISLAADELEEKSNVYNLTDEQAQNLLGLYAQYIQSLEEHADIYGVQVAYNTTKDTNANPIGSLLDIASIPETGADYDTMAGLVQIYYLATEFSAQAYGDQIKKVRNQALASLDDSMTDIQKYLALNDWLANYCNFAMASIMEDSAKMEAPEPTESDLYKTAYQCMYNMIQTQVHDGYYDALVDQYGEEQAEAIATAEAQSYMEDQTDDPNGNGSQQAASTADTIVGLWESTQVGALVGRSAVCFGYANAYAYLVQCAFPEVYVKDGGSIDTASDWKSYKELNYKLNADGTPETDENGDCVWSADSAAIIDEVKIIYQTESSMFGETGDFDSPHYWNAVKADGKWYYVDPCYTDIYIECMNRDRVETDGNMNHLYFMFSDTSARKLYDGYFSDIVTLYQDIATDTTYEDAWVAFIKSQTYQVGDRAYYLYDSTNMLEIMDQYGDYMKNTGSNSTTRSSTKAADDPYGDIFGDTELKVVYHDTTLADSDDSYVTLVDFNNGQIYDPSSNAMVDNDLIQSLYAEYTEAAEQYPSIAISTAYYDGKVYFSLSNCILSYDLESGKVDKLIEYNKVSGKRDMSVALGGMAFTMTDDETGANTITVENPPIADMTIKDDGKMYVSVATRYGYASGKAPYTDADGTSHGIIEDDRSFGYQFAETNYNPDYNTYYSSDDETNDNDEFMWSANIVGTIEMTHLTGTDHSYSEVTVPESCTEGEHTVSCCSECGLIQESSEESPAEGGDTEPSTEAQADESTGHGHTYVKYDETYYTKDSDGNRNTGTSYVCIDCGKSFDADELDNNKTDADTVYNDIAAGLELSGKKSETWIHSADYTEAALYRVPVELKDHMFDCVWDNTTISTRTVADVAQAGNCVDGLTYTYTANVDGQNYTHEESVTPGTHTYSVEWTWADDCSTATAKLTCDRCGATAEETATEDAQTITKSGYTAATCEEDGSISYKAKVTHDDVNYVSTKTLTIPATGHSYGDPVWEWVKADDGSYTATATFTCENGDTHVEKRDATLTVETDESTGEQKYVATVEFNDTTYTDEHEKEVMITSQPGDYTGEIGTKATFTVVAEGNGLTYQWQYQNGGKTTWQNSSQSGCTTDTLTVPITEARDGQKYRCIVTDAGGNSITSSAATMHATAATPKITITSQPTNVSGAVGTKAVFTVEAEGNSELTYQWQYQNAGSTYWQKSSQNGSTTKTLTVSITAARDGQKYRCVISDVDGNTVTSDSAAIEVVEPTTTITITSNPVDYTGALGEKATFTVEATGEELTYQWQYQNAGKTVWQNSSQSGNQTATLTVPITAARDGQKYRCVISDAAGTTATSGEATLFVKTVDTQLEITGQPEDVSGAVGEQAAFTVEAAGEGLTYQWQYQNPGKSYWQNSSQSGNQTATLTVPITAARDGQKYRCIITDAAGNSATSDAATLTVVTKITITSQPVDFTGAVGDMATFTVEATGNSDLTYQWQYQNVGTSYWQNSSQSGNQTATLTVPITAARDGQKYRCVITDADGNTVASNEASIFVE</sequence>
<dbReference type="InterPro" id="IPR036179">
    <property type="entry name" value="Ig-like_dom_sf"/>
</dbReference>
<evidence type="ECO:0000256" key="1">
    <source>
        <dbReference type="ARBA" id="ARBA00022737"/>
    </source>
</evidence>
<feature type="domain" description="Ig-like" evidence="4">
    <location>
        <begin position="1477"/>
        <end position="1551"/>
    </location>
</feature>
<feature type="domain" description="Ig-like" evidence="4">
    <location>
        <begin position="1268"/>
        <end position="1359"/>
    </location>
</feature>
<evidence type="ECO:0000259" key="4">
    <source>
        <dbReference type="PROSITE" id="PS50835"/>
    </source>
</evidence>
<gene>
    <name evidence="5" type="ORF">CBW42_03450</name>
</gene>
<keyword evidence="6" id="KW-1185">Reference proteome</keyword>
<dbReference type="SUPFAM" id="SSF48726">
    <property type="entry name" value="Immunoglobulin"/>
    <property type="match status" value="5"/>
</dbReference>
<feature type="domain" description="Ig-like" evidence="4">
    <location>
        <begin position="1363"/>
        <end position="1453"/>
    </location>
</feature>
<dbReference type="InterPro" id="IPR007110">
    <property type="entry name" value="Ig-like_dom"/>
</dbReference>
<dbReference type="Pfam" id="PF07679">
    <property type="entry name" value="I-set"/>
    <property type="match status" value="1"/>
</dbReference>
<dbReference type="InterPro" id="IPR013783">
    <property type="entry name" value="Ig-like_fold"/>
</dbReference>
<feature type="region of interest" description="Disordered" evidence="3">
    <location>
        <begin position="854"/>
        <end position="881"/>
    </location>
</feature>
<evidence type="ECO:0000256" key="2">
    <source>
        <dbReference type="ARBA" id="ARBA00023157"/>
    </source>
</evidence>
<dbReference type="Gene3D" id="2.60.40.10">
    <property type="entry name" value="Immunoglobulins"/>
    <property type="match status" value="5"/>
</dbReference>
<dbReference type="PANTHER" id="PTHR44170:SF6">
    <property type="entry name" value="CONTACTIN"/>
    <property type="match status" value="1"/>
</dbReference>
<dbReference type="PROSITE" id="PS50835">
    <property type="entry name" value="IG_LIKE"/>
    <property type="match status" value="5"/>
</dbReference>
<feature type="region of interest" description="Disordered" evidence="3">
    <location>
        <begin position="8"/>
        <end position="39"/>
    </location>
</feature>
<feature type="domain" description="Ig-like" evidence="4">
    <location>
        <begin position="1554"/>
        <end position="1643"/>
    </location>
</feature>
<dbReference type="SUPFAM" id="SSF54001">
    <property type="entry name" value="Cysteine proteinases"/>
    <property type="match status" value="1"/>
</dbReference>
<dbReference type="Pfam" id="PF13927">
    <property type="entry name" value="Ig_3"/>
    <property type="match status" value="1"/>
</dbReference>
<accession>A0A252F7J3</accession>
<dbReference type="InterPro" id="IPR003599">
    <property type="entry name" value="Ig_sub"/>
</dbReference>
<dbReference type="EMBL" id="NHOC01000002">
    <property type="protein sequence ID" value="OUM21630.1"/>
    <property type="molecule type" value="Genomic_DNA"/>
</dbReference>
<evidence type="ECO:0000313" key="6">
    <source>
        <dbReference type="Proteomes" id="UP000194903"/>
    </source>
</evidence>
<dbReference type="InterPro" id="IPR038765">
    <property type="entry name" value="Papain-like_cys_pep_sf"/>
</dbReference>
<feature type="compositionally biased region" description="Polar residues" evidence="3">
    <location>
        <begin position="867"/>
        <end position="876"/>
    </location>
</feature>
<dbReference type="Proteomes" id="UP000194903">
    <property type="component" value="Unassembled WGS sequence"/>
</dbReference>
<evidence type="ECO:0000256" key="3">
    <source>
        <dbReference type="SAM" id="MobiDB-lite"/>
    </source>
</evidence>
<feature type="domain" description="Ig-like" evidence="4">
    <location>
        <begin position="1172"/>
        <end position="1262"/>
    </location>
</feature>
<dbReference type="GO" id="GO:0016020">
    <property type="term" value="C:membrane"/>
    <property type="evidence" value="ECO:0007669"/>
    <property type="project" value="UniProtKB-SubCell"/>
</dbReference>
<name>A0A252F7J3_9FIRM</name>
<keyword evidence="2" id="KW-1015">Disulfide bond</keyword>